<reference evidence="2 3" key="1">
    <citation type="journal article" date="2024" name="Int. J. Syst. Evol. Microbiol.">
        <title>Microbacterium memoriense sp. nov., a member of the Actinomycetota from marine beach sediment of the north coast of Portugal.</title>
        <authorList>
            <person name="Santos J.D.N.D."/>
            <person name="Klimek D."/>
            <person name="Calusinska M."/>
            <person name="Lobo-da-Cunha A."/>
            <person name="Catita J."/>
            <person name="Goncalves H."/>
            <person name="Gonzalez I."/>
            <person name="Lage O.M."/>
        </authorList>
    </citation>
    <scope>NUCLEOTIDE SEQUENCE [LARGE SCALE GENOMIC DNA]</scope>
    <source>
        <strain evidence="2 3">PMIC_1C1B</strain>
    </source>
</reference>
<comment type="caution">
    <text evidence="2">The sequence shown here is derived from an EMBL/GenBank/DDBJ whole genome shotgun (WGS) entry which is preliminary data.</text>
</comment>
<feature type="transmembrane region" description="Helical" evidence="1">
    <location>
        <begin position="28"/>
        <end position="48"/>
    </location>
</feature>
<feature type="transmembrane region" description="Helical" evidence="1">
    <location>
        <begin position="141"/>
        <end position="171"/>
    </location>
</feature>
<evidence type="ECO:0000313" key="2">
    <source>
        <dbReference type="EMBL" id="MCT9002613.1"/>
    </source>
</evidence>
<feature type="transmembrane region" description="Helical" evidence="1">
    <location>
        <begin position="116"/>
        <end position="135"/>
    </location>
</feature>
<sequence>MGKLTVTLVSIAIVIVYGIVWIANPNGYFGMILTFVIVAAIGVTWMLVIRYAVTITRTVTLTGVGVGYALRSVSQSIWAAEDHLVGFPSGTFEVKTGDESNSVIATEFVPKGSGGIVLSFIRIPGAIAATIFLAFAQFGVFGFFIGFFLAAIGLGIFLMLFVVPLAIAWLVEIAFKPLLKSQISVTASEADDAVTLEFRFRGASALLVMKRILRAFDTPVLPPRYAGMVPIPATSAPAIAT</sequence>
<keyword evidence="3" id="KW-1185">Reference proteome</keyword>
<name>A0ABT2PDE7_9MICO</name>
<evidence type="ECO:0000256" key="1">
    <source>
        <dbReference type="SAM" id="Phobius"/>
    </source>
</evidence>
<gene>
    <name evidence="2" type="ORF">N4R40_09590</name>
</gene>
<proteinExistence type="predicted"/>
<keyword evidence="1" id="KW-0812">Transmembrane</keyword>
<dbReference type="EMBL" id="JAODOR010000011">
    <property type="protein sequence ID" value="MCT9002613.1"/>
    <property type="molecule type" value="Genomic_DNA"/>
</dbReference>
<organism evidence="2 3">
    <name type="scientific">Microbacterium memoriense</name>
    <dbReference type="NCBI Taxonomy" id="2978350"/>
    <lineage>
        <taxon>Bacteria</taxon>
        <taxon>Bacillati</taxon>
        <taxon>Actinomycetota</taxon>
        <taxon>Actinomycetes</taxon>
        <taxon>Micrococcales</taxon>
        <taxon>Microbacteriaceae</taxon>
        <taxon>Microbacterium</taxon>
    </lineage>
</organism>
<protein>
    <submittedName>
        <fullName evidence="2">Uncharacterized protein</fullName>
    </submittedName>
</protein>
<evidence type="ECO:0000313" key="3">
    <source>
        <dbReference type="Proteomes" id="UP001300496"/>
    </source>
</evidence>
<dbReference type="RefSeq" id="WP_261607152.1">
    <property type="nucleotide sequence ID" value="NZ_JAODOR010000011.1"/>
</dbReference>
<accession>A0ABT2PDE7</accession>
<keyword evidence="1" id="KW-1133">Transmembrane helix</keyword>
<keyword evidence="1" id="KW-0472">Membrane</keyword>
<dbReference type="Proteomes" id="UP001300496">
    <property type="component" value="Unassembled WGS sequence"/>
</dbReference>